<evidence type="ECO:0000313" key="1">
    <source>
        <dbReference type="EMBL" id="GAG28265.1"/>
    </source>
</evidence>
<dbReference type="EMBL" id="BARS01048775">
    <property type="protein sequence ID" value="GAG28265.1"/>
    <property type="molecule type" value="Genomic_DNA"/>
</dbReference>
<accession>X0WC89</accession>
<sequence>KEHTKNGYMYVRGRVICGICCADMGTSNNAEGELSYDGCEEE</sequence>
<name>X0WC89_9ZZZZ</name>
<dbReference type="AlphaFoldDB" id="X0WC89"/>
<protein>
    <submittedName>
        <fullName evidence="1">Uncharacterized protein</fullName>
    </submittedName>
</protein>
<reference evidence="1" key="1">
    <citation type="journal article" date="2014" name="Front. Microbiol.">
        <title>High frequency of phylogenetically diverse reductive dehalogenase-homologous genes in deep subseafloor sedimentary metagenomes.</title>
        <authorList>
            <person name="Kawai M."/>
            <person name="Futagami T."/>
            <person name="Toyoda A."/>
            <person name="Takaki Y."/>
            <person name="Nishi S."/>
            <person name="Hori S."/>
            <person name="Arai W."/>
            <person name="Tsubouchi T."/>
            <person name="Morono Y."/>
            <person name="Uchiyama I."/>
            <person name="Ito T."/>
            <person name="Fujiyama A."/>
            <person name="Inagaki F."/>
            <person name="Takami H."/>
        </authorList>
    </citation>
    <scope>NUCLEOTIDE SEQUENCE</scope>
    <source>
        <strain evidence="1">Expedition CK06-06</strain>
    </source>
</reference>
<proteinExistence type="predicted"/>
<gene>
    <name evidence="1" type="ORF">S01H1_73039</name>
</gene>
<comment type="caution">
    <text evidence="1">The sequence shown here is derived from an EMBL/GenBank/DDBJ whole genome shotgun (WGS) entry which is preliminary data.</text>
</comment>
<feature type="non-terminal residue" evidence="1">
    <location>
        <position position="1"/>
    </location>
</feature>
<organism evidence="1">
    <name type="scientific">marine sediment metagenome</name>
    <dbReference type="NCBI Taxonomy" id="412755"/>
    <lineage>
        <taxon>unclassified sequences</taxon>
        <taxon>metagenomes</taxon>
        <taxon>ecological metagenomes</taxon>
    </lineage>
</organism>